<organism evidence="13 14">
    <name type="scientific">Ottowia cancrivicina</name>
    <dbReference type="NCBI Taxonomy" id="3040346"/>
    <lineage>
        <taxon>Bacteria</taxon>
        <taxon>Pseudomonadati</taxon>
        <taxon>Pseudomonadota</taxon>
        <taxon>Betaproteobacteria</taxon>
        <taxon>Burkholderiales</taxon>
        <taxon>Comamonadaceae</taxon>
        <taxon>Ottowia</taxon>
    </lineage>
</organism>
<evidence type="ECO:0000256" key="7">
    <source>
        <dbReference type="ARBA" id="ARBA00022692"/>
    </source>
</evidence>
<evidence type="ECO:0000313" key="13">
    <source>
        <dbReference type="EMBL" id="MDG9698747.1"/>
    </source>
</evidence>
<gene>
    <name evidence="13" type="primary">gspG</name>
    <name evidence="13" type="ORF">QB898_03260</name>
</gene>
<evidence type="ECO:0000256" key="2">
    <source>
        <dbReference type="ARBA" id="ARBA00009984"/>
    </source>
</evidence>
<feature type="transmembrane region" description="Helical" evidence="11">
    <location>
        <begin position="30"/>
        <end position="50"/>
    </location>
</feature>
<dbReference type="InterPro" id="IPR010054">
    <property type="entry name" value="Type2_sec_GspG"/>
</dbReference>
<name>A0AAW6RJ40_9BURK</name>
<keyword evidence="9 11" id="KW-0472">Membrane</keyword>
<accession>A0AAW6RJ40</accession>
<dbReference type="Pfam" id="PF08334">
    <property type="entry name" value="T2SSG"/>
    <property type="match status" value="1"/>
</dbReference>
<dbReference type="InterPro" id="IPR013545">
    <property type="entry name" value="T2SS_protein-GspG_C"/>
</dbReference>
<dbReference type="PANTHER" id="PTHR30093">
    <property type="entry name" value="GENERAL SECRETION PATHWAY PROTEIN G"/>
    <property type="match status" value="1"/>
</dbReference>
<dbReference type="InterPro" id="IPR012902">
    <property type="entry name" value="N_methyl_site"/>
</dbReference>
<keyword evidence="5" id="KW-0488">Methylation</keyword>
<dbReference type="GO" id="GO:0005886">
    <property type="term" value="C:plasma membrane"/>
    <property type="evidence" value="ECO:0007669"/>
    <property type="project" value="UniProtKB-SubCell"/>
</dbReference>
<dbReference type="PROSITE" id="PS00409">
    <property type="entry name" value="PROKAR_NTER_METHYL"/>
    <property type="match status" value="1"/>
</dbReference>
<sequence>MNTAFSALSRICSRAHLSARSRARQRGAGFTLIELMVVLVIIGVLGALIVPNLLDRTDDARATAARTDVNNIVQALKLYKLDNLRYPTAEQGLQALIARPSAPPEPRNWRVYLEKLPNDPWGNPYQYLNPGVKGEVDVMSFGADGKSGGEGRDADIGSWQ</sequence>
<comment type="caution">
    <text evidence="13">The sequence shown here is derived from an EMBL/GenBank/DDBJ whole genome shotgun (WGS) entry which is preliminary data.</text>
</comment>
<evidence type="ECO:0000256" key="6">
    <source>
        <dbReference type="ARBA" id="ARBA00022519"/>
    </source>
</evidence>
<dbReference type="GO" id="GO:0015627">
    <property type="term" value="C:type II protein secretion system complex"/>
    <property type="evidence" value="ECO:0007669"/>
    <property type="project" value="InterPro"/>
</dbReference>
<evidence type="ECO:0000259" key="12">
    <source>
        <dbReference type="Pfam" id="PF08334"/>
    </source>
</evidence>
<dbReference type="SUPFAM" id="SSF54523">
    <property type="entry name" value="Pili subunits"/>
    <property type="match status" value="1"/>
</dbReference>
<dbReference type="InterPro" id="IPR000983">
    <property type="entry name" value="Bac_GSPG_pilin"/>
</dbReference>
<dbReference type="InterPro" id="IPR045584">
    <property type="entry name" value="Pilin-like"/>
</dbReference>
<keyword evidence="4" id="KW-1003">Cell membrane</keyword>
<feature type="region of interest" description="Disordered" evidence="10">
    <location>
        <begin position="141"/>
        <end position="160"/>
    </location>
</feature>
<keyword evidence="7 11" id="KW-0812">Transmembrane</keyword>
<dbReference type="Proteomes" id="UP001237156">
    <property type="component" value="Unassembled WGS sequence"/>
</dbReference>
<evidence type="ECO:0000313" key="14">
    <source>
        <dbReference type="Proteomes" id="UP001237156"/>
    </source>
</evidence>
<protein>
    <recommendedName>
        <fullName evidence="3">Type II secretion system core protein G</fullName>
    </recommendedName>
</protein>
<evidence type="ECO:0000256" key="11">
    <source>
        <dbReference type="SAM" id="Phobius"/>
    </source>
</evidence>
<evidence type="ECO:0000256" key="1">
    <source>
        <dbReference type="ARBA" id="ARBA00004377"/>
    </source>
</evidence>
<dbReference type="EMBL" id="JARVII010000004">
    <property type="protein sequence ID" value="MDG9698747.1"/>
    <property type="molecule type" value="Genomic_DNA"/>
</dbReference>
<evidence type="ECO:0000256" key="10">
    <source>
        <dbReference type="SAM" id="MobiDB-lite"/>
    </source>
</evidence>
<dbReference type="Pfam" id="PF07963">
    <property type="entry name" value="N_methyl"/>
    <property type="match status" value="1"/>
</dbReference>
<dbReference type="RefSeq" id="WP_279523768.1">
    <property type="nucleotide sequence ID" value="NZ_JARVII010000004.1"/>
</dbReference>
<proteinExistence type="inferred from homology"/>
<dbReference type="AlphaFoldDB" id="A0AAW6RJ40"/>
<evidence type="ECO:0000256" key="8">
    <source>
        <dbReference type="ARBA" id="ARBA00022989"/>
    </source>
</evidence>
<keyword evidence="14" id="KW-1185">Reference proteome</keyword>
<evidence type="ECO:0000256" key="3">
    <source>
        <dbReference type="ARBA" id="ARBA00020042"/>
    </source>
</evidence>
<dbReference type="PRINTS" id="PR00813">
    <property type="entry name" value="BCTERIALGSPG"/>
</dbReference>
<comment type="subcellular location">
    <subcellularLocation>
        <location evidence="1">Cell inner membrane</location>
        <topology evidence="1">Single-pass membrane protein</topology>
    </subcellularLocation>
</comment>
<evidence type="ECO:0000256" key="5">
    <source>
        <dbReference type="ARBA" id="ARBA00022481"/>
    </source>
</evidence>
<feature type="compositionally biased region" description="Basic and acidic residues" evidence="10">
    <location>
        <begin position="147"/>
        <end position="160"/>
    </location>
</feature>
<reference evidence="13 14" key="1">
    <citation type="submission" date="2023-04" db="EMBL/GenBank/DDBJ databases">
        <title>Ottowia paracancer sp. nov., isolated from human stomach.</title>
        <authorList>
            <person name="Song Y."/>
        </authorList>
    </citation>
    <scope>NUCLEOTIDE SEQUENCE [LARGE SCALE GENOMIC DNA]</scope>
    <source>
        <strain evidence="13 14">10c7w1</strain>
    </source>
</reference>
<dbReference type="NCBIfam" id="TIGR02532">
    <property type="entry name" value="IV_pilin_GFxxxE"/>
    <property type="match status" value="1"/>
</dbReference>
<evidence type="ECO:0000256" key="4">
    <source>
        <dbReference type="ARBA" id="ARBA00022475"/>
    </source>
</evidence>
<keyword evidence="8 11" id="KW-1133">Transmembrane helix</keyword>
<dbReference type="NCBIfam" id="TIGR01710">
    <property type="entry name" value="typeII_sec_gspG"/>
    <property type="match status" value="1"/>
</dbReference>
<dbReference type="PANTHER" id="PTHR30093:SF44">
    <property type="entry name" value="TYPE II SECRETION SYSTEM CORE PROTEIN G"/>
    <property type="match status" value="1"/>
</dbReference>
<evidence type="ECO:0000256" key="9">
    <source>
        <dbReference type="ARBA" id="ARBA00023136"/>
    </source>
</evidence>
<dbReference type="Gene3D" id="3.30.700.10">
    <property type="entry name" value="Glycoprotein, Type 4 Pilin"/>
    <property type="match status" value="1"/>
</dbReference>
<comment type="similarity">
    <text evidence="2">Belongs to the GSP G family.</text>
</comment>
<keyword evidence="6" id="KW-0997">Cell inner membrane</keyword>
<feature type="domain" description="Type II secretion system protein GspG C-terminal" evidence="12">
    <location>
        <begin position="52"/>
        <end position="159"/>
    </location>
</feature>
<dbReference type="GO" id="GO:0015628">
    <property type="term" value="P:protein secretion by the type II secretion system"/>
    <property type="evidence" value="ECO:0007669"/>
    <property type="project" value="InterPro"/>
</dbReference>